<feature type="transmembrane region" description="Helical" evidence="5">
    <location>
        <begin position="219"/>
        <end position="239"/>
    </location>
</feature>
<feature type="transmembrane region" description="Helical" evidence="5">
    <location>
        <begin position="66"/>
        <end position="89"/>
    </location>
</feature>
<evidence type="ECO:0000256" key="1">
    <source>
        <dbReference type="ARBA" id="ARBA00004141"/>
    </source>
</evidence>
<feature type="transmembrane region" description="Helical" evidence="5">
    <location>
        <begin position="507"/>
        <end position="525"/>
    </location>
</feature>
<evidence type="ECO:0000256" key="4">
    <source>
        <dbReference type="ARBA" id="ARBA00023136"/>
    </source>
</evidence>
<dbReference type="Pfam" id="PF00083">
    <property type="entry name" value="Sugar_tr"/>
    <property type="match status" value="2"/>
</dbReference>
<evidence type="ECO:0000313" key="7">
    <source>
        <dbReference type="EMBL" id="KAG8231160.1"/>
    </source>
</evidence>
<proteinExistence type="predicted"/>
<dbReference type="InterPro" id="IPR005828">
    <property type="entry name" value="MFS_sugar_transport-like"/>
</dbReference>
<reference evidence="7" key="2">
    <citation type="submission" date="2017-10" db="EMBL/GenBank/DDBJ databases">
        <title>Ladona fulva Genome sequencing and assembly.</title>
        <authorList>
            <person name="Murali S."/>
            <person name="Richards S."/>
            <person name="Bandaranaike D."/>
            <person name="Bellair M."/>
            <person name="Blankenburg K."/>
            <person name="Chao H."/>
            <person name="Dinh H."/>
            <person name="Doddapaneni H."/>
            <person name="Dugan-Rocha S."/>
            <person name="Elkadiri S."/>
            <person name="Gnanaolivu R."/>
            <person name="Hernandez B."/>
            <person name="Skinner E."/>
            <person name="Javaid M."/>
            <person name="Lee S."/>
            <person name="Li M."/>
            <person name="Ming W."/>
            <person name="Munidasa M."/>
            <person name="Muniz J."/>
            <person name="Nguyen L."/>
            <person name="Hughes D."/>
            <person name="Osuji N."/>
            <person name="Pu L.-L."/>
            <person name="Puazo M."/>
            <person name="Qu C."/>
            <person name="Quiroz J."/>
            <person name="Raj R."/>
            <person name="Weissenberger G."/>
            <person name="Xin Y."/>
            <person name="Zou X."/>
            <person name="Han Y."/>
            <person name="Worley K."/>
            <person name="Muzny D."/>
            <person name="Gibbs R."/>
        </authorList>
    </citation>
    <scope>NUCLEOTIDE SEQUENCE</scope>
    <source>
        <strain evidence="7">Sampled in the wild</strain>
    </source>
</reference>
<keyword evidence="3 5" id="KW-1133">Transmembrane helix</keyword>
<name>A0A8K0KA40_LADFU</name>
<evidence type="ECO:0000313" key="8">
    <source>
        <dbReference type="Proteomes" id="UP000792457"/>
    </source>
</evidence>
<keyword evidence="8" id="KW-1185">Reference proteome</keyword>
<dbReference type="PROSITE" id="PS50850">
    <property type="entry name" value="MFS"/>
    <property type="match status" value="1"/>
</dbReference>
<dbReference type="OrthoDB" id="6612291at2759"/>
<dbReference type="InterPro" id="IPR020846">
    <property type="entry name" value="MFS_dom"/>
</dbReference>
<evidence type="ECO:0000259" key="6">
    <source>
        <dbReference type="PROSITE" id="PS50850"/>
    </source>
</evidence>
<dbReference type="SUPFAM" id="SSF103473">
    <property type="entry name" value="MFS general substrate transporter"/>
    <property type="match status" value="1"/>
</dbReference>
<gene>
    <name evidence="7" type="ORF">J437_LFUL011829</name>
</gene>
<feature type="transmembrane region" description="Helical" evidence="5">
    <location>
        <begin position="537"/>
        <end position="559"/>
    </location>
</feature>
<feature type="transmembrane region" description="Helical" evidence="5">
    <location>
        <begin position="327"/>
        <end position="348"/>
    </location>
</feature>
<reference evidence="7" key="1">
    <citation type="submission" date="2013-04" db="EMBL/GenBank/DDBJ databases">
        <authorList>
            <person name="Qu J."/>
            <person name="Murali S.C."/>
            <person name="Bandaranaike D."/>
            <person name="Bellair M."/>
            <person name="Blankenburg K."/>
            <person name="Chao H."/>
            <person name="Dinh H."/>
            <person name="Doddapaneni H."/>
            <person name="Downs B."/>
            <person name="Dugan-Rocha S."/>
            <person name="Elkadiri S."/>
            <person name="Gnanaolivu R.D."/>
            <person name="Hernandez B."/>
            <person name="Javaid M."/>
            <person name="Jayaseelan J.C."/>
            <person name="Lee S."/>
            <person name="Li M."/>
            <person name="Ming W."/>
            <person name="Munidasa M."/>
            <person name="Muniz J."/>
            <person name="Nguyen L."/>
            <person name="Ongeri F."/>
            <person name="Osuji N."/>
            <person name="Pu L.-L."/>
            <person name="Puazo M."/>
            <person name="Qu C."/>
            <person name="Quiroz J."/>
            <person name="Raj R."/>
            <person name="Weissenberger G."/>
            <person name="Xin Y."/>
            <person name="Zou X."/>
            <person name="Han Y."/>
            <person name="Richards S."/>
            <person name="Worley K."/>
            <person name="Muzny D."/>
            <person name="Gibbs R."/>
        </authorList>
    </citation>
    <scope>NUCLEOTIDE SEQUENCE</scope>
    <source>
        <strain evidence="7">Sampled in the wild</strain>
    </source>
</reference>
<feature type="transmembrane region" description="Helical" evidence="5">
    <location>
        <begin position="469"/>
        <end position="495"/>
    </location>
</feature>
<keyword evidence="4 5" id="KW-0472">Membrane</keyword>
<feature type="transmembrane region" description="Helical" evidence="5">
    <location>
        <begin position="158"/>
        <end position="182"/>
    </location>
</feature>
<dbReference type="AlphaFoldDB" id="A0A8K0KA40"/>
<comment type="caution">
    <text evidence="7">The sequence shown here is derived from an EMBL/GenBank/DDBJ whole genome shotgun (WGS) entry which is preliminary data.</text>
</comment>
<dbReference type="InterPro" id="IPR005829">
    <property type="entry name" value="Sugar_transporter_CS"/>
</dbReference>
<feature type="domain" description="Major facilitator superfamily (MFS) profile" evidence="6">
    <location>
        <begin position="64"/>
        <end position="563"/>
    </location>
</feature>
<dbReference type="Gene3D" id="1.20.1250.20">
    <property type="entry name" value="MFS general substrate transporter like domains"/>
    <property type="match status" value="1"/>
</dbReference>
<dbReference type="PANTHER" id="PTHR48021:SF68">
    <property type="entry name" value="MAJOR FACILITATOR SUPERFAMILY (MFS) PROFILE DOMAIN-CONTAINING PROTEIN"/>
    <property type="match status" value="1"/>
</dbReference>
<keyword evidence="2 5" id="KW-0812">Transmembrane</keyword>
<feature type="transmembrane region" description="Helical" evidence="5">
    <location>
        <begin position="368"/>
        <end position="388"/>
    </location>
</feature>
<dbReference type="PANTHER" id="PTHR48021">
    <property type="match status" value="1"/>
</dbReference>
<dbReference type="InterPro" id="IPR036259">
    <property type="entry name" value="MFS_trans_sf"/>
</dbReference>
<dbReference type="GO" id="GO:0016020">
    <property type="term" value="C:membrane"/>
    <property type="evidence" value="ECO:0007669"/>
    <property type="project" value="UniProtKB-SubCell"/>
</dbReference>
<feature type="transmembrane region" description="Helical" evidence="5">
    <location>
        <begin position="395"/>
        <end position="417"/>
    </location>
</feature>
<evidence type="ECO:0000256" key="5">
    <source>
        <dbReference type="SAM" id="Phobius"/>
    </source>
</evidence>
<evidence type="ECO:0000256" key="2">
    <source>
        <dbReference type="ARBA" id="ARBA00022692"/>
    </source>
</evidence>
<dbReference type="Proteomes" id="UP000792457">
    <property type="component" value="Unassembled WGS sequence"/>
</dbReference>
<feature type="transmembrane region" description="Helical" evidence="5">
    <location>
        <begin position="109"/>
        <end position="129"/>
    </location>
</feature>
<accession>A0A8K0KA40</accession>
<protein>
    <recommendedName>
        <fullName evidence="6">Major facilitator superfamily (MFS) profile domain-containing protein</fullName>
    </recommendedName>
</protein>
<dbReference type="InterPro" id="IPR050549">
    <property type="entry name" value="MFS_Trehalose_Transporter"/>
</dbReference>
<dbReference type="PRINTS" id="PR00171">
    <property type="entry name" value="SUGRTRNSPORT"/>
</dbReference>
<dbReference type="InterPro" id="IPR003663">
    <property type="entry name" value="Sugar/inositol_transpt"/>
</dbReference>
<sequence>MPPSKPVQATVHEVQPLIKGAGAPVVLVDAASSRIGEVSSPKYRSVENESAEYERRTLLSPFVRQILAASGPVIATISSGMTSGFSAVLLPQLAAANSDFPVTVDESSWIASTAALPMAPGCLLGGLLMEKIGRRLTIILLCIPFALGWALQSAAPDVLALCLGRALSGFAVGLLGAPGMVYIGETAAPAHRGLLLAAVSLAVSIGVALSHLIGALLPWRTAAGIATLVPLVAAVMTFISPETPGWLASKGRMAEAAAVFRILRGTGPEAEKELEAMASRSPQKEEIRLEEVSVGGNFAKEEPVSRWRKWLSDWGALLKRPSFIKPFFIMNFFFFVQQWCGVNAVTFYTVDIFKATASGGVATVNEYMATGLVDVARVIASIVACILLRRCGRRPVAFVSGIISAASLLALAAFLTLGPSAAVPSINSGNSSLNLSEIIAENSTLAENVTDSWSLPAIAEEALDLAAHVWAWAPVVCLVIYVLASSIGLIPLPWVMTGEVFPVAGRGLGSGVTSCVGFLAFFSVVKTAPALFGNLGMGGSFCVYGVVVLIGTALLYFFLPETKGRTLHEIEEAFEGSHKHQEKQKEAGGDV</sequence>
<feature type="transmembrane region" description="Helical" evidence="5">
    <location>
        <begin position="136"/>
        <end position="152"/>
    </location>
</feature>
<dbReference type="GO" id="GO:0022857">
    <property type="term" value="F:transmembrane transporter activity"/>
    <property type="evidence" value="ECO:0007669"/>
    <property type="project" value="InterPro"/>
</dbReference>
<organism evidence="7 8">
    <name type="scientific">Ladona fulva</name>
    <name type="common">Scarce chaser dragonfly</name>
    <name type="synonym">Libellula fulva</name>
    <dbReference type="NCBI Taxonomy" id="123851"/>
    <lineage>
        <taxon>Eukaryota</taxon>
        <taxon>Metazoa</taxon>
        <taxon>Ecdysozoa</taxon>
        <taxon>Arthropoda</taxon>
        <taxon>Hexapoda</taxon>
        <taxon>Insecta</taxon>
        <taxon>Pterygota</taxon>
        <taxon>Palaeoptera</taxon>
        <taxon>Odonata</taxon>
        <taxon>Epiprocta</taxon>
        <taxon>Anisoptera</taxon>
        <taxon>Libelluloidea</taxon>
        <taxon>Libellulidae</taxon>
        <taxon>Ladona</taxon>
    </lineage>
</organism>
<feature type="transmembrane region" description="Helical" evidence="5">
    <location>
        <begin position="194"/>
        <end position="213"/>
    </location>
</feature>
<comment type="subcellular location">
    <subcellularLocation>
        <location evidence="1">Membrane</location>
        <topology evidence="1">Multi-pass membrane protein</topology>
    </subcellularLocation>
</comment>
<evidence type="ECO:0000256" key="3">
    <source>
        <dbReference type="ARBA" id="ARBA00022989"/>
    </source>
</evidence>
<dbReference type="PROSITE" id="PS00217">
    <property type="entry name" value="SUGAR_TRANSPORT_2"/>
    <property type="match status" value="1"/>
</dbReference>
<dbReference type="EMBL" id="KZ308537">
    <property type="protein sequence ID" value="KAG8231160.1"/>
    <property type="molecule type" value="Genomic_DNA"/>
</dbReference>